<gene>
    <name evidence="1" type="ORF">QBC47DRAFT_430876</name>
</gene>
<accession>A0AAJ0B6X9</accession>
<evidence type="ECO:0000313" key="2">
    <source>
        <dbReference type="Proteomes" id="UP001239445"/>
    </source>
</evidence>
<evidence type="ECO:0000313" key="1">
    <source>
        <dbReference type="EMBL" id="KAK1752828.1"/>
    </source>
</evidence>
<dbReference type="AlphaFoldDB" id="A0AAJ0B6X9"/>
<protein>
    <submittedName>
        <fullName evidence="1">Uncharacterized protein</fullName>
    </submittedName>
</protein>
<reference evidence="1" key="1">
    <citation type="submission" date="2023-06" db="EMBL/GenBank/DDBJ databases">
        <title>Genome-scale phylogeny and comparative genomics of the fungal order Sordariales.</title>
        <authorList>
            <consortium name="Lawrence Berkeley National Laboratory"/>
            <person name="Hensen N."/>
            <person name="Bonometti L."/>
            <person name="Westerberg I."/>
            <person name="Brannstrom I.O."/>
            <person name="Guillou S."/>
            <person name="Cros-Aarteil S."/>
            <person name="Calhoun S."/>
            <person name="Haridas S."/>
            <person name="Kuo A."/>
            <person name="Mondo S."/>
            <person name="Pangilinan J."/>
            <person name="Riley R."/>
            <person name="Labutti K."/>
            <person name="Andreopoulos B."/>
            <person name="Lipzen A."/>
            <person name="Chen C."/>
            <person name="Yanf M."/>
            <person name="Daum C."/>
            <person name="Ng V."/>
            <person name="Clum A."/>
            <person name="Steindorff A."/>
            <person name="Ohm R."/>
            <person name="Martin F."/>
            <person name="Silar P."/>
            <person name="Natvig D."/>
            <person name="Lalanne C."/>
            <person name="Gautier V."/>
            <person name="Ament-Velasquez S.L."/>
            <person name="Kruys A."/>
            <person name="Hutchinson M.I."/>
            <person name="Powell A.J."/>
            <person name="Barry K."/>
            <person name="Miller A.N."/>
            <person name="Grigoriev I.V."/>
            <person name="Debuchy R."/>
            <person name="Gladieux P."/>
            <person name="Thoren M.H."/>
            <person name="Johannesson H."/>
        </authorList>
    </citation>
    <scope>NUCLEOTIDE SEQUENCE</scope>
    <source>
        <strain evidence="1">PSN4</strain>
    </source>
</reference>
<sequence length="255" mass="29243">MLDSQFNPGFANNYKAQGDLSWRQKLLGDHVLTQYYDAMGIVKIPIPEDRDALWKLVFRGWNTRSIIPKPPKKPRKRSAEESMTHIGTWKVNLLPTTPSKRTRTGDSPSPHRLIGASAYMKPSLNVEAQQITFMVCDEIGGLARLQDVQLHPGWTMQQAKAATINHWDSSEIERISKYNTDRLVYFVRQLLLDDMRRTEKAEAGEYVLEGQLFHRLCLCDDVMQEMLLVLRETEQIQAQQKAKRPVLAQMVPPGL</sequence>
<proteinExistence type="predicted"/>
<name>A0AAJ0B6X9_9PEZI</name>
<dbReference type="EMBL" id="MU839838">
    <property type="protein sequence ID" value="KAK1752828.1"/>
    <property type="molecule type" value="Genomic_DNA"/>
</dbReference>
<comment type="caution">
    <text evidence="1">The sequence shown here is derived from an EMBL/GenBank/DDBJ whole genome shotgun (WGS) entry which is preliminary data.</text>
</comment>
<keyword evidence="2" id="KW-1185">Reference proteome</keyword>
<organism evidence="1 2">
    <name type="scientific">Echria macrotheca</name>
    <dbReference type="NCBI Taxonomy" id="438768"/>
    <lineage>
        <taxon>Eukaryota</taxon>
        <taxon>Fungi</taxon>
        <taxon>Dikarya</taxon>
        <taxon>Ascomycota</taxon>
        <taxon>Pezizomycotina</taxon>
        <taxon>Sordariomycetes</taxon>
        <taxon>Sordariomycetidae</taxon>
        <taxon>Sordariales</taxon>
        <taxon>Schizotheciaceae</taxon>
        <taxon>Echria</taxon>
    </lineage>
</organism>
<dbReference type="Proteomes" id="UP001239445">
    <property type="component" value="Unassembled WGS sequence"/>
</dbReference>